<proteinExistence type="predicted"/>
<dbReference type="Proteomes" id="UP000886841">
    <property type="component" value="Unassembled WGS sequence"/>
</dbReference>
<name>A0A9D1EIL3_9FIRM</name>
<accession>A0A9D1EIL3</accession>
<reference evidence="1" key="2">
    <citation type="journal article" date="2021" name="PeerJ">
        <title>Extensive microbial diversity within the chicken gut microbiome revealed by metagenomics and culture.</title>
        <authorList>
            <person name="Gilroy R."/>
            <person name="Ravi A."/>
            <person name="Getino M."/>
            <person name="Pursley I."/>
            <person name="Horton D.L."/>
            <person name="Alikhan N.F."/>
            <person name="Baker D."/>
            <person name="Gharbi K."/>
            <person name="Hall N."/>
            <person name="Watson M."/>
            <person name="Adriaenssens E.M."/>
            <person name="Foster-Nyarko E."/>
            <person name="Jarju S."/>
            <person name="Secka A."/>
            <person name="Antonio M."/>
            <person name="Oren A."/>
            <person name="Chaudhuri R.R."/>
            <person name="La Ragione R."/>
            <person name="Hildebrand F."/>
            <person name="Pallen M.J."/>
        </authorList>
    </citation>
    <scope>NUCLEOTIDE SEQUENCE</scope>
    <source>
        <strain evidence="1">ChiSxjej1B13-7041</strain>
    </source>
</reference>
<gene>
    <name evidence="1" type="ORF">IAB98_02275</name>
</gene>
<comment type="caution">
    <text evidence="1">The sequence shown here is derived from an EMBL/GenBank/DDBJ whole genome shotgun (WGS) entry which is preliminary data.</text>
</comment>
<evidence type="ECO:0000313" key="2">
    <source>
        <dbReference type="Proteomes" id="UP000886841"/>
    </source>
</evidence>
<dbReference type="AlphaFoldDB" id="A0A9D1EIL3"/>
<dbReference type="EMBL" id="DVHU01000020">
    <property type="protein sequence ID" value="HIR92234.1"/>
    <property type="molecule type" value="Genomic_DNA"/>
</dbReference>
<reference evidence="1" key="1">
    <citation type="submission" date="2020-10" db="EMBL/GenBank/DDBJ databases">
        <authorList>
            <person name="Gilroy R."/>
        </authorList>
    </citation>
    <scope>NUCLEOTIDE SEQUENCE</scope>
    <source>
        <strain evidence="1">ChiSxjej1B13-7041</strain>
    </source>
</reference>
<evidence type="ECO:0000313" key="1">
    <source>
        <dbReference type="EMBL" id="HIR92234.1"/>
    </source>
</evidence>
<organism evidence="1 2">
    <name type="scientific">Candidatus Egerieimonas intestinavium</name>
    <dbReference type="NCBI Taxonomy" id="2840777"/>
    <lineage>
        <taxon>Bacteria</taxon>
        <taxon>Bacillati</taxon>
        <taxon>Bacillota</taxon>
        <taxon>Clostridia</taxon>
        <taxon>Lachnospirales</taxon>
        <taxon>Lachnospiraceae</taxon>
        <taxon>Lachnospiraceae incertae sedis</taxon>
        <taxon>Candidatus Egerieimonas</taxon>
    </lineage>
</organism>
<protein>
    <submittedName>
        <fullName evidence="1">Uncharacterized protein</fullName>
    </submittedName>
</protein>
<sequence length="155" mass="17659">MEVFSKSYLEEVVENQGKLFEYAEEHWPGMDVADFIEAYMKSHTRAMIDKGQPYVCTMDAENLFEYFLEYEKYEPKPGKAAGGFAPNWIGQFYALFQWVYGISSKEVLKLLPTEFMFAAYPGAHDLDLYLAVHKVGEQCGLKAPENSGGLGRKDI</sequence>